<feature type="domain" description="Superoxide dismutase copper/zinc binding" evidence="4">
    <location>
        <begin position="78"/>
        <end position="209"/>
    </location>
</feature>
<dbReference type="PRINTS" id="PR00068">
    <property type="entry name" value="CUZNDISMTASE"/>
</dbReference>
<protein>
    <recommendedName>
        <fullName evidence="2">Superoxide dismutase [Cu-Zn]</fullName>
        <ecNumber evidence="2">1.15.1.1</ecNumber>
    </recommendedName>
</protein>
<dbReference type="EMBL" id="CP065668">
    <property type="protein sequence ID" value="QPS09099.1"/>
    <property type="molecule type" value="Genomic_DNA"/>
</dbReference>
<evidence type="ECO:0000313" key="5">
    <source>
        <dbReference type="EMBL" id="QPS09099.1"/>
    </source>
</evidence>
<proteinExistence type="inferred from homology"/>
<dbReference type="GO" id="GO:0004784">
    <property type="term" value="F:superoxide dismutase activity"/>
    <property type="evidence" value="ECO:0007669"/>
    <property type="project" value="UniProtKB-EC"/>
</dbReference>
<accession>A0A7T2S582</accession>
<dbReference type="Pfam" id="PF00080">
    <property type="entry name" value="Sod_Cu"/>
    <property type="match status" value="1"/>
</dbReference>
<evidence type="ECO:0000259" key="4">
    <source>
        <dbReference type="Pfam" id="PF00080"/>
    </source>
</evidence>
<comment type="function">
    <text evidence="2">Destroys radicals which are normally produced within the cells and which are toxic to biological systems.</text>
</comment>
<evidence type="ECO:0000313" key="6">
    <source>
        <dbReference type="Proteomes" id="UP000594778"/>
    </source>
</evidence>
<dbReference type="SUPFAM" id="SSF49329">
    <property type="entry name" value="Cu,Zn superoxide dismutase-like"/>
    <property type="match status" value="1"/>
</dbReference>
<evidence type="ECO:0000256" key="2">
    <source>
        <dbReference type="RuleBase" id="RU000393"/>
    </source>
</evidence>
<comment type="similarity">
    <text evidence="1 2">Belongs to the Cu-Zn superoxide dismutase family.</text>
</comment>
<gene>
    <name evidence="5" type="ORF">I6G66_03330</name>
</gene>
<dbReference type="CDD" id="cd00305">
    <property type="entry name" value="Cu-Zn_Superoxide_Dismutase"/>
    <property type="match status" value="1"/>
</dbReference>
<keyword evidence="2" id="KW-0479">Metal-binding</keyword>
<dbReference type="InterPro" id="IPR001424">
    <property type="entry name" value="SOD_Cu_Zn_dom"/>
</dbReference>
<feature type="compositionally biased region" description="Basic and acidic residues" evidence="3">
    <location>
        <begin position="137"/>
        <end position="147"/>
    </location>
</feature>
<dbReference type="RefSeq" id="WP_197956144.1">
    <property type="nucleotide sequence ID" value="NZ_CP065668.1"/>
</dbReference>
<dbReference type="PROSITE" id="PS00332">
    <property type="entry name" value="SOD_CU_ZN_2"/>
    <property type="match status" value="1"/>
</dbReference>
<dbReference type="Proteomes" id="UP000594778">
    <property type="component" value="Chromosome"/>
</dbReference>
<feature type="region of interest" description="Disordered" evidence="3">
    <location>
        <begin position="123"/>
        <end position="154"/>
    </location>
</feature>
<evidence type="ECO:0000256" key="1">
    <source>
        <dbReference type="ARBA" id="ARBA00010457"/>
    </source>
</evidence>
<dbReference type="PROSITE" id="PS00087">
    <property type="entry name" value="SOD_CU_ZN_1"/>
    <property type="match status" value="1"/>
</dbReference>
<organism evidence="5 6">
    <name type="scientific">Delftia acidovorans</name>
    <name type="common">Pseudomonas acidovorans</name>
    <name type="synonym">Comamonas acidovorans</name>
    <dbReference type="NCBI Taxonomy" id="80866"/>
    <lineage>
        <taxon>Bacteria</taxon>
        <taxon>Pseudomonadati</taxon>
        <taxon>Pseudomonadota</taxon>
        <taxon>Betaproteobacteria</taxon>
        <taxon>Burkholderiales</taxon>
        <taxon>Comamonadaceae</taxon>
        <taxon>Delftia</taxon>
    </lineage>
</organism>
<dbReference type="InterPro" id="IPR018152">
    <property type="entry name" value="SOD_Cu/Zn_BS"/>
</dbReference>
<comment type="catalytic activity">
    <reaction evidence="2">
        <text>2 superoxide + 2 H(+) = H2O2 + O2</text>
        <dbReference type="Rhea" id="RHEA:20696"/>
        <dbReference type="ChEBI" id="CHEBI:15378"/>
        <dbReference type="ChEBI" id="CHEBI:15379"/>
        <dbReference type="ChEBI" id="CHEBI:16240"/>
        <dbReference type="ChEBI" id="CHEBI:18421"/>
        <dbReference type="EC" id="1.15.1.1"/>
    </reaction>
</comment>
<dbReference type="EC" id="1.15.1.1" evidence="2"/>
<keyword evidence="2" id="KW-0862">Zinc</keyword>
<keyword evidence="2" id="KW-0560">Oxidoreductase</keyword>
<dbReference type="PANTHER" id="PTHR10003">
    <property type="entry name" value="SUPEROXIDE DISMUTASE CU-ZN -RELATED"/>
    <property type="match status" value="1"/>
</dbReference>
<keyword evidence="2" id="KW-0186">Copper</keyword>
<evidence type="ECO:0000256" key="3">
    <source>
        <dbReference type="SAM" id="MobiDB-lite"/>
    </source>
</evidence>
<dbReference type="InterPro" id="IPR036423">
    <property type="entry name" value="SOD-like_Cu/Zn_dom_sf"/>
</dbReference>
<reference evidence="5 6" key="1">
    <citation type="submission" date="2020-12" db="EMBL/GenBank/DDBJ databases">
        <title>FDA dAtabase for Regulatory Grade micrObial Sequences (FDA-ARGOS): Supporting development and validation of Infectious Disease Dx tests.</title>
        <authorList>
            <person name="Sproer C."/>
            <person name="Gronow S."/>
            <person name="Severitt S."/>
            <person name="Schroder I."/>
            <person name="Tallon L."/>
            <person name="Sadzewicz L."/>
            <person name="Zhao X."/>
            <person name="Boylan J."/>
            <person name="Ott S."/>
            <person name="Bowen H."/>
            <person name="Vavikolanu K."/>
            <person name="Mehta A."/>
            <person name="Aluvathingal J."/>
            <person name="Nadendla S."/>
            <person name="Lowell S."/>
            <person name="Myers T."/>
            <person name="Yan Y."/>
            <person name="Sichtig H."/>
        </authorList>
    </citation>
    <scope>NUCLEOTIDE SEQUENCE [LARGE SCALE GENOMIC DNA]</scope>
    <source>
        <strain evidence="5 6">FDAARGOS_909</strain>
    </source>
</reference>
<dbReference type="Gene3D" id="2.60.40.200">
    <property type="entry name" value="Superoxide dismutase, copper/zinc binding domain"/>
    <property type="match status" value="1"/>
</dbReference>
<dbReference type="InterPro" id="IPR024134">
    <property type="entry name" value="SOD_Cu/Zn_/chaperone"/>
</dbReference>
<comment type="cofactor">
    <cofactor evidence="2">
        <name>Zn(2+)</name>
        <dbReference type="ChEBI" id="CHEBI:29105"/>
    </cofactor>
    <text evidence="2">Binds 1 zinc ion per subunit.</text>
</comment>
<sequence length="212" mass="21228">MPLNASQSSHAATSQPATPSAAVKLLMATGMVLALGACGSQAKPPAAAAASVPAAVTAAPAVRNVAMAQLQPTQGSKVSGSLQFTPQADGSVRVQGSVQGLAPNSEHGFHVHEKGDCSSPDGLSAGGHFNPTGHAHGRFDSATHHTGDLPSLRSDAQGMASIDFVSRGLALDQGPNSVVGRGLIVHKDPDDYTTQPTGNSGARLACAVITRG</sequence>
<dbReference type="AlphaFoldDB" id="A0A7T2S582"/>
<dbReference type="GO" id="GO:0005507">
    <property type="term" value="F:copper ion binding"/>
    <property type="evidence" value="ECO:0007669"/>
    <property type="project" value="InterPro"/>
</dbReference>
<name>A0A7T2S582_DELAC</name>
<comment type="cofactor">
    <cofactor evidence="2">
        <name>Cu cation</name>
        <dbReference type="ChEBI" id="CHEBI:23378"/>
    </cofactor>
    <text evidence="2">Binds 1 copper ion per subunit.</text>
</comment>